<name>A0A3S4FXR0_SALER</name>
<proteinExistence type="predicted"/>
<protein>
    <submittedName>
        <fullName evidence="2">Ferrous iron transport protein B</fullName>
    </submittedName>
</protein>
<evidence type="ECO:0000256" key="1">
    <source>
        <dbReference type="SAM" id="Phobius"/>
    </source>
</evidence>
<dbReference type="Gene3D" id="1.10.287.1770">
    <property type="match status" value="1"/>
</dbReference>
<dbReference type="GO" id="GO:0015093">
    <property type="term" value="F:ferrous iron transmembrane transporter activity"/>
    <property type="evidence" value="ECO:0007669"/>
    <property type="project" value="TreeGrafter"/>
</dbReference>
<organism evidence="2 3">
    <name type="scientific">Salmonella enterica subsp. arizonae</name>
    <dbReference type="NCBI Taxonomy" id="59203"/>
    <lineage>
        <taxon>Bacteria</taxon>
        <taxon>Pseudomonadati</taxon>
        <taxon>Pseudomonadota</taxon>
        <taxon>Gammaproteobacteria</taxon>
        <taxon>Enterobacterales</taxon>
        <taxon>Enterobacteriaceae</taxon>
        <taxon>Salmonella</taxon>
    </lineage>
</organism>
<sequence>MPSRCCASGFPGRRDGPGDAFTTAPLAGSANAGGDIYSQAYAGEAAQNLDTSLARLKDEMDDPALHIADARYQCIAAICDVVSNTLTAEPSRFTTAVDKIILNRFLGLPIFLFVMYLMFLLAINIGGALQPLFDAGSVAIFIHGIQWIGYTLHFPDWLTISWRKVLAAGSIPSCRWYRRSG</sequence>
<dbReference type="PANTHER" id="PTHR43185">
    <property type="entry name" value="FERROUS IRON TRANSPORT PROTEIN B"/>
    <property type="match status" value="1"/>
</dbReference>
<dbReference type="Proteomes" id="UP000275676">
    <property type="component" value="Chromosome"/>
</dbReference>
<dbReference type="AlphaFoldDB" id="A0A3S4FXR0"/>
<feature type="transmembrane region" description="Helical" evidence="1">
    <location>
        <begin position="105"/>
        <end position="129"/>
    </location>
</feature>
<keyword evidence="1" id="KW-0812">Transmembrane</keyword>
<accession>A0A3S4FXR0</accession>
<dbReference type="PANTHER" id="PTHR43185:SF1">
    <property type="entry name" value="FE(2+) TRANSPORTER FEOB"/>
    <property type="match status" value="1"/>
</dbReference>
<dbReference type="InterPro" id="IPR050860">
    <property type="entry name" value="FeoB_GTPase"/>
</dbReference>
<reference evidence="2 3" key="1">
    <citation type="submission" date="2018-12" db="EMBL/GenBank/DDBJ databases">
        <authorList>
            <consortium name="Pathogen Informatics"/>
        </authorList>
    </citation>
    <scope>NUCLEOTIDE SEQUENCE [LARGE SCALE GENOMIC DNA]</scope>
    <source>
        <strain evidence="2 3">NCTC10047</strain>
    </source>
</reference>
<keyword evidence="1" id="KW-1133">Transmembrane helix</keyword>
<evidence type="ECO:0000313" key="2">
    <source>
        <dbReference type="EMBL" id="VEA74599.1"/>
    </source>
</evidence>
<feature type="transmembrane region" description="Helical" evidence="1">
    <location>
        <begin position="135"/>
        <end position="154"/>
    </location>
</feature>
<gene>
    <name evidence="2" type="primary">feoB_2</name>
    <name evidence="2" type="ORF">NCTC10047_00388</name>
</gene>
<dbReference type="EMBL" id="LR134156">
    <property type="protein sequence ID" value="VEA74599.1"/>
    <property type="molecule type" value="Genomic_DNA"/>
</dbReference>
<dbReference type="GO" id="GO:0005886">
    <property type="term" value="C:plasma membrane"/>
    <property type="evidence" value="ECO:0007669"/>
    <property type="project" value="TreeGrafter"/>
</dbReference>
<evidence type="ECO:0000313" key="3">
    <source>
        <dbReference type="Proteomes" id="UP000275676"/>
    </source>
</evidence>
<keyword evidence="1" id="KW-0472">Membrane</keyword>